<keyword evidence="2" id="KW-1185">Reference proteome</keyword>
<reference evidence="1 2" key="1">
    <citation type="submission" date="2016-10" db="EMBL/GenBank/DDBJ databases">
        <authorList>
            <person name="de Groot N.N."/>
        </authorList>
    </citation>
    <scope>NUCLEOTIDE SEQUENCE [LARGE SCALE GENOMIC DNA]</scope>
    <source>
        <strain evidence="1 2">DSM 19033</strain>
    </source>
</reference>
<accession>A0A1H4HIV0</accession>
<dbReference type="Proteomes" id="UP000198850">
    <property type="component" value="Unassembled WGS sequence"/>
</dbReference>
<organism evidence="1 2">
    <name type="scientific">Pedobacter hartonius</name>
    <dbReference type="NCBI Taxonomy" id="425514"/>
    <lineage>
        <taxon>Bacteria</taxon>
        <taxon>Pseudomonadati</taxon>
        <taxon>Bacteroidota</taxon>
        <taxon>Sphingobacteriia</taxon>
        <taxon>Sphingobacteriales</taxon>
        <taxon>Sphingobacteriaceae</taxon>
        <taxon>Pedobacter</taxon>
    </lineage>
</organism>
<gene>
    <name evidence="1" type="ORF">SAMN05443550_11820</name>
</gene>
<dbReference type="AlphaFoldDB" id="A0A1H4HIV0"/>
<sequence>MTGALKKIIYNCKQATFLIEKRTLGKITAAESLQLQLHLTGCSICRTYQKQSTLISRLFTGFQSNELRLDAEFKLQLQQRIEKEMNKN</sequence>
<proteinExistence type="predicted"/>
<name>A0A1H4HIV0_9SPHI</name>
<evidence type="ECO:0008006" key="3">
    <source>
        <dbReference type="Google" id="ProtNLM"/>
    </source>
</evidence>
<protein>
    <recommendedName>
        <fullName evidence="3">Zinc-finger</fullName>
    </recommendedName>
</protein>
<evidence type="ECO:0000313" key="2">
    <source>
        <dbReference type="Proteomes" id="UP000198850"/>
    </source>
</evidence>
<evidence type="ECO:0000313" key="1">
    <source>
        <dbReference type="EMBL" id="SEB20958.1"/>
    </source>
</evidence>
<dbReference type="EMBL" id="FNRA01000018">
    <property type="protein sequence ID" value="SEB20958.1"/>
    <property type="molecule type" value="Genomic_DNA"/>
</dbReference>
<dbReference type="OrthoDB" id="886726at2"/>
<dbReference type="STRING" id="425514.SAMN05443550_11820"/>